<name>A0AAD5YCV7_9APHY</name>
<keyword evidence="3" id="KW-1185">Reference proteome</keyword>
<dbReference type="AlphaFoldDB" id="A0AAD5YCV7"/>
<feature type="coiled-coil region" evidence="1">
    <location>
        <begin position="206"/>
        <end position="233"/>
    </location>
</feature>
<sequence length="254" mass="28214">MEVAEVKFGFIPNQDAQASRVRRRYRLIKGGHPQLVLIHYTRGQSLPIVPSLNHPPRAYPLRPPNEPSVFVVGEKAGQKVFPGGAGPHMERQASLPPGMNMGFGVGMGGNAAAMLAQQNSNLEAMERRSHRERDRNTAAMHAARHQQARIEEDDSADEAEMISTRTLAQTRYRRNHEFMNEVFMHAAFGNLKQAPPPKPLSVLFKKEDLETQVTKLSAEIEELQAKAKARREARAAENLADISMDVYGSEGIAT</sequence>
<dbReference type="Proteomes" id="UP001212997">
    <property type="component" value="Unassembled WGS sequence"/>
</dbReference>
<evidence type="ECO:0000313" key="3">
    <source>
        <dbReference type="Proteomes" id="UP001212997"/>
    </source>
</evidence>
<proteinExistence type="predicted"/>
<protein>
    <submittedName>
        <fullName evidence="2">Uncharacterized protein</fullName>
    </submittedName>
</protein>
<gene>
    <name evidence="2" type="ORF">NLI96_g9493</name>
</gene>
<comment type="caution">
    <text evidence="2">The sequence shown here is derived from an EMBL/GenBank/DDBJ whole genome shotgun (WGS) entry which is preliminary data.</text>
</comment>
<keyword evidence="1" id="KW-0175">Coiled coil</keyword>
<organism evidence="2 3">
    <name type="scientific">Meripilus lineatus</name>
    <dbReference type="NCBI Taxonomy" id="2056292"/>
    <lineage>
        <taxon>Eukaryota</taxon>
        <taxon>Fungi</taxon>
        <taxon>Dikarya</taxon>
        <taxon>Basidiomycota</taxon>
        <taxon>Agaricomycotina</taxon>
        <taxon>Agaricomycetes</taxon>
        <taxon>Polyporales</taxon>
        <taxon>Meripilaceae</taxon>
        <taxon>Meripilus</taxon>
    </lineage>
</organism>
<evidence type="ECO:0000256" key="1">
    <source>
        <dbReference type="SAM" id="Coils"/>
    </source>
</evidence>
<evidence type="ECO:0000313" key="2">
    <source>
        <dbReference type="EMBL" id="KAJ3478825.1"/>
    </source>
</evidence>
<dbReference type="EMBL" id="JANAWD010000482">
    <property type="protein sequence ID" value="KAJ3478825.1"/>
    <property type="molecule type" value="Genomic_DNA"/>
</dbReference>
<accession>A0AAD5YCV7</accession>
<reference evidence="2" key="1">
    <citation type="submission" date="2022-07" db="EMBL/GenBank/DDBJ databases">
        <title>Genome Sequence of Physisporinus lineatus.</title>
        <authorList>
            <person name="Buettner E."/>
        </authorList>
    </citation>
    <scope>NUCLEOTIDE SEQUENCE</scope>
    <source>
        <strain evidence="2">VT162</strain>
    </source>
</reference>